<comment type="caution">
    <text evidence="2">The sequence shown here is derived from an EMBL/GenBank/DDBJ whole genome shotgun (WGS) entry which is preliminary data.</text>
</comment>
<dbReference type="PANTHER" id="PTHR38011:SF11">
    <property type="entry name" value="2,5-DIAMINO-6-RIBOSYLAMINO-4(3H)-PYRIMIDINONE 5'-PHOSPHATE REDUCTASE"/>
    <property type="match status" value="1"/>
</dbReference>
<dbReference type="Gene3D" id="3.40.430.10">
    <property type="entry name" value="Dihydrofolate Reductase, subunit A"/>
    <property type="match status" value="1"/>
</dbReference>
<keyword evidence="3" id="KW-1185">Reference proteome</keyword>
<evidence type="ECO:0000313" key="2">
    <source>
        <dbReference type="EMBL" id="PRY47415.1"/>
    </source>
</evidence>
<proteinExistence type="predicted"/>
<dbReference type="SUPFAM" id="SSF53597">
    <property type="entry name" value="Dihydrofolate reductase-like"/>
    <property type="match status" value="1"/>
</dbReference>
<sequence length="196" mass="20788">MGRVVLFAAVSVDGYVARDDDLPGPLFDWYGNGDVELTFSDPDRPFRVTPPTTEFLTGLATRVGAMVCGRRLFDITGGWAGVPPNGEHVVVVTHRPADDWPHAGTAPFTFAPDVPAGVARARELAGDRDVTVSAGDVGGQALRAGLVDRVVLALVPVVLGSGRPYFGTGGPPEIAFEDPQVVQGSRVTHLVYDVRR</sequence>
<reference evidence="2 3" key="1">
    <citation type="submission" date="2018-03" db="EMBL/GenBank/DDBJ databases">
        <title>Genomic Encyclopedia of Archaeal and Bacterial Type Strains, Phase II (KMG-II): from individual species to whole genera.</title>
        <authorList>
            <person name="Goeker M."/>
        </authorList>
    </citation>
    <scope>NUCLEOTIDE SEQUENCE [LARGE SCALE GENOMIC DNA]</scope>
    <source>
        <strain evidence="2 3">DSM 45416</strain>
    </source>
</reference>
<dbReference type="RefSeq" id="WP_106279832.1">
    <property type="nucleotide sequence ID" value="NZ_PVTG01000014.1"/>
</dbReference>
<dbReference type="Pfam" id="PF01872">
    <property type="entry name" value="RibD_C"/>
    <property type="match status" value="1"/>
</dbReference>
<accession>A0A2T0TP21</accession>
<gene>
    <name evidence="2" type="ORF">LY71_11447</name>
</gene>
<dbReference type="GO" id="GO:0009231">
    <property type="term" value="P:riboflavin biosynthetic process"/>
    <property type="evidence" value="ECO:0007669"/>
    <property type="project" value="InterPro"/>
</dbReference>
<organism evidence="2 3">
    <name type="scientific">Geodermatophilus tzadiensis</name>
    <dbReference type="NCBI Taxonomy" id="1137988"/>
    <lineage>
        <taxon>Bacteria</taxon>
        <taxon>Bacillati</taxon>
        <taxon>Actinomycetota</taxon>
        <taxon>Actinomycetes</taxon>
        <taxon>Geodermatophilales</taxon>
        <taxon>Geodermatophilaceae</taxon>
        <taxon>Geodermatophilus</taxon>
    </lineage>
</organism>
<evidence type="ECO:0000259" key="1">
    <source>
        <dbReference type="Pfam" id="PF01872"/>
    </source>
</evidence>
<dbReference type="EMBL" id="PVTG01000014">
    <property type="protein sequence ID" value="PRY47415.1"/>
    <property type="molecule type" value="Genomic_DNA"/>
</dbReference>
<dbReference type="InterPro" id="IPR050765">
    <property type="entry name" value="Riboflavin_Biosynth_HTPR"/>
</dbReference>
<dbReference type="GO" id="GO:0008703">
    <property type="term" value="F:5-amino-6-(5-phosphoribosylamino)uracil reductase activity"/>
    <property type="evidence" value="ECO:0007669"/>
    <property type="project" value="InterPro"/>
</dbReference>
<dbReference type="PANTHER" id="PTHR38011">
    <property type="entry name" value="DIHYDROFOLATE REDUCTASE FAMILY PROTEIN (AFU_ORTHOLOGUE AFUA_8G06820)"/>
    <property type="match status" value="1"/>
</dbReference>
<dbReference type="OrthoDB" id="3820697at2"/>
<name>A0A2T0TP21_9ACTN</name>
<dbReference type="InterPro" id="IPR002734">
    <property type="entry name" value="RibDG_C"/>
</dbReference>
<feature type="domain" description="Bacterial bifunctional deaminase-reductase C-terminal" evidence="1">
    <location>
        <begin position="4"/>
        <end position="184"/>
    </location>
</feature>
<dbReference type="AlphaFoldDB" id="A0A2T0TP21"/>
<dbReference type="InterPro" id="IPR024072">
    <property type="entry name" value="DHFR-like_dom_sf"/>
</dbReference>
<evidence type="ECO:0000313" key="3">
    <source>
        <dbReference type="Proteomes" id="UP000239210"/>
    </source>
</evidence>
<dbReference type="Proteomes" id="UP000239210">
    <property type="component" value="Unassembled WGS sequence"/>
</dbReference>
<protein>
    <submittedName>
        <fullName evidence="2">Dihydrofolate reductase</fullName>
    </submittedName>
</protein>